<feature type="compositionally biased region" description="Low complexity" evidence="2">
    <location>
        <begin position="1295"/>
        <end position="1305"/>
    </location>
</feature>
<dbReference type="InterPro" id="IPR006530">
    <property type="entry name" value="YD"/>
</dbReference>
<dbReference type="InterPro" id="IPR056823">
    <property type="entry name" value="TEN-like_YD-shell"/>
</dbReference>
<feature type="domain" description="Teneurin-like YD-shell" evidence="4">
    <location>
        <begin position="1041"/>
        <end position="1139"/>
    </location>
</feature>
<dbReference type="InterPro" id="IPR022385">
    <property type="entry name" value="Rhs_assc_core"/>
</dbReference>
<proteinExistence type="predicted"/>
<feature type="compositionally biased region" description="Polar residues" evidence="2">
    <location>
        <begin position="212"/>
        <end position="223"/>
    </location>
</feature>
<comment type="caution">
    <text evidence="5">The sequence shown here is derived from an EMBL/GenBank/DDBJ whole genome shotgun (WGS) entry which is preliminary data.</text>
</comment>
<feature type="compositionally biased region" description="Polar residues" evidence="2">
    <location>
        <begin position="891"/>
        <end position="929"/>
    </location>
</feature>
<feature type="region of interest" description="Disordered" evidence="2">
    <location>
        <begin position="830"/>
        <end position="942"/>
    </location>
</feature>
<feature type="domain" description="Teneurin-like YD-shell" evidence="4">
    <location>
        <begin position="1324"/>
        <end position="1420"/>
    </location>
</feature>
<feature type="region of interest" description="Disordered" evidence="2">
    <location>
        <begin position="1261"/>
        <end position="1333"/>
    </location>
</feature>
<dbReference type="PANTHER" id="PTHR32305">
    <property type="match status" value="1"/>
</dbReference>
<dbReference type="NCBIfam" id="TIGR01643">
    <property type="entry name" value="YD_repeat_2x"/>
    <property type="match status" value="2"/>
</dbReference>
<dbReference type="EMBL" id="BOMW01000043">
    <property type="protein sequence ID" value="GIF06962.1"/>
    <property type="molecule type" value="Genomic_DNA"/>
</dbReference>
<feature type="compositionally biased region" description="Basic and acidic residues" evidence="2">
    <location>
        <begin position="830"/>
        <end position="841"/>
    </location>
</feature>
<organism evidence="5 6">
    <name type="scientific">Actinoplanes siamensis</name>
    <dbReference type="NCBI Taxonomy" id="1223317"/>
    <lineage>
        <taxon>Bacteria</taxon>
        <taxon>Bacillati</taxon>
        <taxon>Actinomycetota</taxon>
        <taxon>Actinomycetes</taxon>
        <taxon>Micromonosporales</taxon>
        <taxon>Micromonosporaceae</taxon>
        <taxon>Actinoplanes</taxon>
    </lineage>
</organism>
<feature type="compositionally biased region" description="Polar residues" evidence="2">
    <location>
        <begin position="847"/>
        <end position="879"/>
    </location>
</feature>
<dbReference type="PANTHER" id="PTHR32305:SF15">
    <property type="entry name" value="PROTEIN RHSA-RELATED"/>
    <property type="match status" value="1"/>
</dbReference>
<sequence>MAAARACGKAVENAGARTETQDVFANPDGSWVAKVYTSPVRMRDAAGAWTPIDLTMRAGADGQVAPVAHPGNLRLSGAAGKGEHELLSVDAGSGRISMGWNGVLPAPVLSGNKATYPEVRPGVDLVVTATRRGAEQFLLVKDRAAAARVSTVDLPLRAKGLQMADDGSGGTVFRDAKNKVVATSPTPEMWDSSVPPDSGQPRRAHPIPAKRQNGTSSSAKLRLSPSTSFLDDPATVYPVTIDPSINPLNDSFDTYVKQNDTVDRSDSDTLALGWDTEYQGIARSFLNWNVSALKGKKVTSSTVYFYNWYSATCSARGWDLWSTGAASSATRWTNQPSWLTKEASSTQTKGFSSSCNDGWVTISGTSFFDRAAAAQQSTAYMGLRASSEAQDVTYWKNFRSARTDNADHIPYAVVNYNSYPNALDPLKLQPGDAAETGTRTPTMKGVFSDPDGGTGRVDYEVYDRTGATLKTSGSGGTVSNGSESNWDVPSGKLDANTTYKWRARGYDGSLYGPWSQWRFMTTSDGSPTGEQGRFSFQDQDLSDKLKLKVNVANGNLLLETTDLQIRGTGIDLELGRYYNSRSTVVSSLGKGWSLGSAQDVKLSFSKSDHATADVTYYAPTGFTAKFVNDGSNSWRTPPSLDAKLTRDTDTGELRLKFDKSEGSFYFADSTGRLLRNQDKNKNKITYAYNSAGQVSKITDTQAREVSLAYVGDRLDSVTDSTGRSIRYTYNAAKDLEAVTDPENGVSRFEYTNDRLSRITTPGGRVTNLGYEPETSRMLDYFEQVNPAGTPAQAKYSFDYSAGQTKVTDPNGNVTADTSDGITTHKYESRDRVNEVTDALDHKRSKKYNANDNVESSTDALTNTTTFGYDPNTNNMTSAGIATGAKSKLDYGNSSHPHSVSGETDPQGNTLSYSYDSAGNKTGTESSQYPGQKIDDADYNDDGTVNWREDGKDVRTNYEYDSKGNLTKVNNPSPLGDITITPDPLSRMGDRTDGKNQKTVYEYDKLDRVKKITYADYKTVQYTYDPDGNLTRIVDPSGTTVLTYDGFGRPSGKTAPNTAPISYGYDNNGNLTAFTDGGGTVTYTYDQVNLLKTLQEPGAPKPVRFSYDENNRRRFVYLPTNPQVTVEMKYDKSGRQTSIVATNDSKAAKLTSYVYDYSKDGGDTALRQSVADLSGTTSYSYDKLNRLTKASGPGSFSRSYNYDANYNRTSKTENGTDTDYTYDDAHELTKAGSTTYSYDGNGNATSSSSGWDFDYNTLDQTTSITKPGGTALTPLTYGGADQTERRSAGTTTYGTSALGVSSASAAGGPGGPVGDNTVDPAPGTSQQYTRDNTGGLISLRSNGARYYYLVDGLGSVVGLVNDSATKVNSYSYDPYGVQLSAGQQIANPWRFASGYFDGSTGLTKFGARYYSADLGRFNQRDPSGKDLPYTYAGCDPVNHTDPTGLSWKCKTAEYGARVLGTAIGGAFGFGVGTLVGGPAGAGVGAAVGGIGLGGLAGGYVDTACSAQEDNKPFTFGDFSANVFFGWIP</sequence>
<evidence type="ECO:0000313" key="5">
    <source>
        <dbReference type="EMBL" id="GIF06962.1"/>
    </source>
</evidence>
<dbReference type="Gene3D" id="2.180.10.10">
    <property type="entry name" value="RHS repeat-associated core"/>
    <property type="match status" value="2"/>
</dbReference>
<protein>
    <recommendedName>
        <fullName evidence="7">RHS repeat-associated protein</fullName>
    </recommendedName>
</protein>
<accession>A0A919N9V7</accession>
<dbReference type="InterPro" id="IPR045351">
    <property type="entry name" value="DUF6531"/>
</dbReference>
<evidence type="ECO:0000256" key="1">
    <source>
        <dbReference type="ARBA" id="ARBA00022737"/>
    </source>
</evidence>
<evidence type="ECO:0000259" key="3">
    <source>
        <dbReference type="Pfam" id="PF20148"/>
    </source>
</evidence>
<dbReference type="NCBIfam" id="TIGR03696">
    <property type="entry name" value="Rhs_assc_core"/>
    <property type="match status" value="1"/>
</dbReference>
<evidence type="ECO:0000259" key="4">
    <source>
        <dbReference type="Pfam" id="PF25023"/>
    </source>
</evidence>
<dbReference type="InterPro" id="IPR050708">
    <property type="entry name" value="T6SS_VgrG/RHS"/>
</dbReference>
<reference evidence="5" key="1">
    <citation type="submission" date="2021-01" db="EMBL/GenBank/DDBJ databases">
        <title>Whole genome shotgun sequence of Actinoplanes siamensis NBRC 109076.</title>
        <authorList>
            <person name="Komaki H."/>
            <person name="Tamura T."/>
        </authorList>
    </citation>
    <scope>NUCLEOTIDE SEQUENCE</scope>
    <source>
        <strain evidence="5">NBRC 109076</strain>
    </source>
</reference>
<dbReference type="Pfam" id="PF25023">
    <property type="entry name" value="TEN_YD-shell"/>
    <property type="match status" value="4"/>
</dbReference>
<name>A0A919N9V7_9ACTN</name>
<evidence type="ECO:0000256" key="2">
    <source>
        <dbReference type="SAM" id="MobiDB-lite"/>
    </source>
</evidence>
<evidence type="ECO:0000313" key="6">
    <source>
        <dbReference type="Proteomes" id="UP000629619"/>
    </source>
</evidence>
<feature type="region of interest" description="Disordered" evidence="2">
    <location>
        <begin position="969"/>
        <end position="993"/>
    </location>
</feature>
<feature type="compositionally biased region" description="Polar residues" evidence="2">
    <location>
        <begin position="1322"/>
        <end position="1331"/>
    </location>
</feature>
<keyword evidence="6" id="KW-1185">Reference proteome</keyword>
<dbReference type="Pfam" id="PF20148">
    <property type="entry name" value="DUF6531"/>
    <property type="match status" value="1"/>
</dbReference>
<feature type="domain" description="Teneurin-like YD-shell" evidence="4">
    <location>
        <begin position="908"/>
        <end position="1039"/>
    </location>
</feature>
<evidence type="ECO:0008006" key="7">
    <source>
        <dbReference type="Google" id="ProtNLM"/>
    </source>
</evidence>
<feature type="domain" description="Teneurin-like YD-shell" evidence="4">
    <location>
        <begin position="1170"/>
        <end position="1268"/>
    </location>
</feature>
<dbReference type="Proteomes" id="UP000629619">
    <property type="component" value="Unassembled WGS sequence"/>
</dbReference>
<gene>
    <name evidence="5" type="ORF">Asi03nite_45000</name>
</gene>
<keyword evidence="1" id="KW-0677">Repeat</keyword>
<feature type="domain" description="DUF6531" evidence="3">
    <location>
        <begin position="549"/>
        <end position="601"/>
    </location>
</feature>
<feature type="region of interest" description="Disordered" evidence="2">
    <location>
        <begin position="183"/>
        <end position="223"/>
    </location>
</feature>